<feature type="domain" description="PPIase FKBP-type" evidence="11">
    <location>
        <begin position="4"/>
        <end position="80"/>
    </location>
</feature>
<evidence type="ECO:0000256" key="4">
    <source>
        <dbReference type="ARBA" id="ARBA00022490"/>
    </source>
</evidence>
<comment type="subcellular location">
    <subcellularLocation>
        <location evidence="2">Cytoplasm</location>
    </subcellularLocation>
</comment>
<dbReference type="PANTHER" id="PTHR47861">
    <property type="entry name" value="FKBP-TYPE PEPTIDYL-PROLYL CIS-TRANS ISOMERASE SLYD"/>
    <property type="match status" value="1"/>
</dbReference>
<comment type="similarity">
    <text evidence="3 10">Belongs to the FKBP-type PPIase family.</text>
</comment>
<dbReference type="OrthoDB" id="9808891at2"/>
<dbReference type="GO" id="GO:0042026">
    <property type="term" value="P:protein refolding"/>
    <property type="evidence" value="ECO:0007669"/>
    <property type="project" value="UniProtKB-ARBA"/>
</dbReference>
<dbReference type="GO" id="GO:0003755">
    <property type="term" value="F:peptidyl-prolyl cis-trans isomerase activity"/>
    <property type="evidence" value="ECO:0007669"/>
    <property type="project" value="UniProtKB-UniRule"/>
</dbReference>
<evidence type="ECO:0000256" key="8">
    <source>
        <dbReference type="ARBA" id="ARBA00037071"/>
    </source>
</evidence>
<dbReference type="EC" id="5.2.1.8" evidence="10"/>
<evidence type="ECO:0000313" key="13">
    <source>
        <dbReference type="Proteomes" id="UP000029843"/>
    </source>
</evidence>
<dbReference type="PATRIC" id="fig|28229.4.peg.2187"/>
<keyword evidence="5 9" id="KW-0697">Rotamase</keyword>
<evidence type="ECO:0000256" key="9">
    <source>
        <dbReference type="PROSITE-ProRule" id="PRU00277"/>
    </source>
</evidence>
<dbReference type="SUPFAM" id="SSF54534">
    <property type="entry name" value="FKBP-like"/>
    <property type="match status" value="1"/>
</dbReference>
<keyword evidence="6" id="KW-0143">Chaperone</keyword>
<comment type="caution">
    <text evidence="12">The sequence shown here is derived from an EMBL/GenBank/DDBJ whole genome shotgun (WGS) entry which is preliminary data.</text>
</comment>
<evidence type="ECO:0000256" key="1">
    <source>
        <dbReference type="ARBA" id="ARBA00000971"/>
    </source>
</evidence>
<evidence type="ECO:0000256" key="2">
    <source>
        <dbReference type="ARBA" id="ARBA00004496"/>
    </source>
</evidence>
<dbReference type="GO" id="GO:0005737">
    <property type="term" value="C:cytoplasm"/>
    <property type="evidence" value="ECO:0007669"/>
    <property type="project" value="UniProtKB-SubCell"/>
</dbReference>
<protein>
    <recommendedName>
        <fullName evidence="10">Peptidyl-prolyl cis-trans isomerase</fullName>
        <ecNumber evidence="10">5.2.1.8</ecNumber>
    </recommendedName>
</protein>
<dbReference type="RefSeq" id="WP_033093892.1">
    <property type="nucleotide sequence ID" value="NZ_JQED01000024.1"/>
</dbReference>
<evidence type="ECO:0000259" key="11">
    <source>
        <dbReference type="PROSITE" id="PS50059"/>
    </source>
</evidence>
<keyword evidence="7 9" id="KW-0413">Isomerase</keyword>
<dbReference type="Proteomes" id="UP000029843">
    <property type="component" value="Unassembled WGS sequence"/>
</dbReference>
<dbReference type="PROSITE" id="PS50059">
    <property type="entry name" value="FKBP_PPIASE"/>
    <property type="match status" value="1"/>
</dbReference>
<dbReference type="EMBL" id="JQED01000024">
    <property type="protein sequence ID" value="KGJ92033.1"/>
    <property type="molecule type" value="Genomic_DNA"/>
</dbReference>
<evidence type="ECO:0000256" key="3">
    <source>
        <dbReference type="ARBA" id="ARBA00006577"/>
    </source>
</evidence>
<dbReference type="Gene3D" id="3.10.50.40">
    <property type="match status" value="1"/>
</dbReference>
<evidence type="ECO:0000256" key="6">
    <source>
        <dbReference type="ARBA" id="ARBA00023186"/>
    </source>
</evidence>
<keyword evidence="4" id="KW-0963">Cytoplasm</keyword>
<evidence type="ECO:0000256" key="10">
    <source>
        <dbReference type="RuleBase" id="RU003915"/>
    </source>
</evidence>
<dbReference type="PANTHER" id="PTHR47861:SF3">
    <property type="entry name" value="FKBP-TYPE PEPTIDYL-PROLYL CIS-TRANS ISOMERASE SLYD"/>
    <property type="match status" value="1"/>
</dbReference>
<dbReference type="InterPro" id="IPR001179">
    <property type="entry name" value="PPIase_FKBP_dom"/>
</dbReference>
<reference evidence="12 13" key="1">
    <citation type="submission" date="2014-08" db="EMBL/GenBank/DDBJ databases">
        <title>Genomic and Phenotypic Diversity of Colwellia psychrerythraea strains from Disparate Marine Basins.</title>
        <authorList>
            <person name="Techtmann S.M."/>
            <person name="Stelling S.C."/>
            <person name="Utturkar S.M."/>
            <person name="Alshibli N."/>
            <person name="Harris A."/>
            <person name="Brown S.D."/>
            <person name="Hazen T.C."/>
        </authorList>
    </citation>
    <scope>NUCLEOTIDE SEQUENCE [LARGE SCALE GENOMIC DNA]</scope>
    <source>
        <strain evidence="12 13">ND2E</strain>
    </source>
</reference>
<organism evidence="12 13">
    <name type="scientific">Colwellia psychrerythraea</name>
    <name type="common">Vibrio psychroerythus</name>
    <dbReference type="NCBI Taxonomy" id="28229"/>
    <lineage>
        <taxon>Bacteria</taxon>
        <taxon>Pseudomonadati</taxon>
        <taxon>Pseudomonadota</taxon>
        <taxon>Gammaproteobacteria</taxon>
        <taxon>Alteromonadales</taxon>
        <taxon>Colwelliaceae</taxon>
        <taxon>Colwellia</taxon>
    </lineage>
</organism>
<dbReference type="InterPro" id="IPR046357">
    <property type="entry name" value="PPIase_dom_sf"/>
</dbReference>
<evidence type="ECO:0000256" key="5">
    <source>
        <dbReference type="ARBA" id="ARBA00023110"/>
    </source>
</evidence>
<accession>A0A099KQU3</accession>
<dbReference type="AlphaFoldDB" id="A0A099KQU3"/>
<sequence>MKIADKTVAHFHYTLKNEAGEEIESSDGHEPLAYLHGANNTLPGLEKALAGKERGEKFSVTLQPEEAYGEYQEGLEQRVPVKHLQGLVSKNAKWKKGMTAAVQTDAGQRQVTVVKVGKFMVTVDINPPLAGKVLTFDIEIVDVREATEEEVTHGHVHSADSSCGHDH</sequence>
<comment type="function">
    <text evidence="8">Also involved in hydrogenase metallocenter assembly, probably by participating in the nickel insertion step. This function in hydrogenase biosynthesis requires chaperone activity and the presence of the metal-binding domain, but not PPIase activity.</text>
</comment>
<dbReference type="Pfam" id="PF00254">
    <property type="entry name" value="FKBP_C"/>
    <property type="match status" value="1"/>
</dbReference>
<evidence type="ECO:0000313" key="12">
    <source>
        <dbReference type="EMBL" id="KGJ92033.1"/>
    </source>
</evidence>
<evidence type="ECO:0000256" key="7">
    <source>
        <dbReference type="ARBA" id="ARBA00023235"/>
    </source>
</evidence>
<name>A0A099KQU3_COLPS</name>
<gene>
    <name evidence="12" type="ORF">ND2E_3141</name>
</gene>
<proteinExistence type="inferred from homology"/>
<comment type="catalytic activity">
    <reaction evidence="1 9 10">
        <text>[protein]-peptidylproline (omega=180) = [protein]-peptidylproline (omega=0)</text>
        <dbReference type="Rhea" id="RHEA:16237"/>
        <dbReference type="Rhea" id="RHEA-COMP:10747"/>
        <dbReference type="Rhea" id="RHEA-COMP:10748"/>
        <dbReference type="ChEBI" id="CHEBI:83833"/>
        <dbReference type="ChEBI" id="CHEBI:83834"/>
        <dbReference type="EC" id="5.2.1.8"/>
    </reaction>
</comment>